<protein>
    <submittedName>
        <fullName evidence="1">Uncharacterized protein</fullName>
    </submittedName>
</protein>
<evidence type="ECO:0000313" key="2">
    <source>
        <dbReference type="Proteomes" id="UP000821845"/>
    </source>
</evidence>
<dbReference type="EMBL" id="CM023491">
    <property type="protein sequence ID" value="KAH6941921.1"/>
    <property type="molecule type" value="Genomic_DNA"/>
</dbReference>
<evidence type="ECO:0000313" key="1">
    <source>
        <dbReference type="EMBL" id="KAH6941921.1"/>
    </source>
</evidence>
<reference evidence="1" key="1">
    <citation type="submission" date="2020-05" db="EMBL/GenBank/DDBJ databases">
        <title>Large-scale comparative analyses of tick genomes elucidate their genetic diversity and vector capacities.</title>
        <authorList>
            <person name="Jia N."/>
            <person name="Wang J."/>
            <person name="Shi W."/>
            <person name="Du L."/>
            <person name="Sun Y."/>
            <person name="Zhan W."/>
            <person name="Jiang J."/>
            <person name="Wang Q."/>
            <person name="Zhang B."/>
            <person name="Ji P."/>
            <person name="Sakyi L.B."/>
            <person name="Cui X."/>
            <person name="Yuan T."/>
            <person name="Jiang B."/>
            <person name="Yang W."/>
            <person name="Lam T.T.-Y."/>
            <person name="Chang Q."/>
            <person name="Ding S."/>
            <person name="Wang X."/>
            <person name="Zhu J."/>
            <person name="Ruan X."/>
            <person name="Zhao L."/>
            <person name="Wei J."/>
            <person name="Que T."/>
            <person name="Du C."/>
            <person name="Cheng J."/>
            <person name="Dai P."/>
            <person name="Han X."/>
            <person name="Huang E."/>
            <person name="Gao Y."/>
            <person name="Liu J."/>
            <person name="Shao H."/>
            <person name="Ye R."/>
            <person name="Li L."/>
            <person name="Wei W."/>
            <person name="Wang X."/>
            <person name="Wang C."/>
            <person name="Yang T."/>
            <person name="Huo Q."/>
            <person name="Li W."/>
            <person name="Guo W."/>
            <person name="Chen H."/>
            <person name="Zhou L."/>
            <person name="Ni X."/>
            <person name="Tian J."/>
            <person name="Zhou Y."/>
            <person name="Sheng Y."/>
            <person name="Liu T."/>
            <person name="Pan Y."/>
            <person name="Xia L."/>
            <person name="Li J."/>
            <person name="Zhao F."/>
            <person name="Cao W."/>
        </authorList>
    </citation>
    <scope>NUCLEOTIDE SEQUENCE</scope>
    <source>
        <strain evidence="1">Hyas-2018</strain>
    </source>
</reference>
<dbReference type="Proteomes" id="UP000821845">
    <property type="component" value="Chromosome 11"/>
</dbReference>
<name>A0ACB7T6P1_HYAAI</name>
<comment type="caution">
    <text evidence="1">The sequence shown here is derived from an EMBL/GenBank/DDBJ whole genome shotgun (WGS) entry which is preliminary data.</text>
</comment>
<gene>
    <name evidence="1" type="ORF">HPB50_023939</name>
</gene>
<keyword evidence="2" id="KW-1185">Reference proteome</keyword>
<sequence length="1114" mass="123616">MADNERSSEGARASSSNKPERSVDNSRKCKTCGQCFSREEYISSHRNQCEAKHACSFCGKRFASTRTLGEHQLVHLGMEPYACPVCGRKFATKASLIRHKLIHTDEKPYACEICPSKFSKQIYLDKHKDLHASGVDMFHCLDCNKTFTKAALYHEHVKWHTKEKPYACHLCPARLRTRQLFENHVLRHSGEKPHTCPVCKSEFSWPSVLRTHMRQKHGGVKPTAANADSGDTTSAGIEVEPSSPSPMGLPGVAGVDIKVEPGSPPPTLPSVPDDANNEGPDDAAFGNSSSDPPGDIVDSSIGTLEGAATSSSNEPETSVGSEHERDKCGQSLANKTTLQSDLVVQTSKEQHICNLCHHEFATWLEFVVHKCTRSGEKPYACELCPARFSHRKGMDKHRRLHANGVDLHNCPKCGMAFRHMKMLQRHLIAHEGAKPHVCHLCPASFRTKYNLEDHVLQHAVEKPHTCTMCKKAFRWRWGLQEHIRRTHGGVKAAVSNAECSVDVTTPSSPLPTPPSVPVKSNNEGPADTASGSSVSETSRDIVDSNIGNVGGATGTSPKESERSGISVHERDRHEQRSANNSSLNSHQAVQAGKKPHVCNLCWRRFSTPSRLAVHQRIHTGEKPYACQMCPAKFPRKVALDRHEKQHAGGVELHHCRKCGKTFRQMKTLQQHLSSHEVEKPFTCHVCAARFTDVWNLKQHVLRHMCEKPHTCPVCKRTFAWRTNLLAHIRRVHKGAKATVSNSGVDVTTPGDPLTTAPPALDDTSNEGPAGTAHGINSSESSRDIMDSSIGTPKGATEPSPGKRESSVDSTHKCDKCGQSFSGEEYRRHHMSCTGRYACTICGKTYASSQSLYKHRYDHSVKDRYVCRVCGYKCSRKSSLIRHERKHTGERPYACEMCPSRLATKDSLDRHRKLHASGVKMFHCLDCGIVFKTEAGLQEHLRYHKTVKPYACHLCPDRFTHQNFLERHVLKHTCEKPHVCPTCKREFSSGSSLAEHIHSMHGGAKATVVNTDSGVDTVAPSSPLTTLPPGLWHVTGVAIEDAAWVQRKNVVFTVPDWRQGRLMFKHRGGRAAIVMYGHRPHWERLLSDAALFHGEPGCDPLFGISQQQSTRPSSK</sequence>
<accession>A0ACB7T6P1</accession>
<proteinExistence type="predicted"/>
<organism evidence="1 2">
    <name type="scientific">Hyalomma asiaticum</name>
    <name type="common">Tick</name>
    <dbReference type="NCBI Taxonomy" id="266040"/>
    <lineage>
        <taxon>Eukaryota</taxon>
        <taxon>Metazoa</taxon>
        <taxon>Ecdysozoa</taxon>
        <taxon>Arthropoda</taxon>
        <taxon>Chelicerata</taxon>
        <taxon>Arachnida</taxon>
        <taxon>Acari</taxon>
        <taxon>Parasitiformes</taxon>
        <taxon>Ixodida</taxon>
        <taxon>Ixodoidea</taxon>
        <taxon>Ixodidae</taxon>
        <taxon>Hyalomminae</taxon>
        <taxon>Hyalomma</taxon>
    </lineage>
</organism>